<dbReference type="CDD" id="cd05233">
    <property type="entry name" value="SDR_c"/>
    <property type="match status" value="1"/>
</dbReference>
<evidence type="ECO:0000259" key="5">
    <source>
        <dbReference type="SMART" id="SM00822"/>
    </source>
</evidence>
<proteinExistence type="inferred from homology"/>
<dbReference type="InterPro" id="IPR057326">
    <property type="entry name" value="KR_dom"/>
</dbReference>
<feature type="non-terminal residue" evidence="6">
    <location>
        <position position="234"/>
    </location>
</feature>
<keyword evidence="7" id="KW-1185">Reference proteome</keyword>
<evidence type="ECO:0000256" key="4">
    <source>
        <dbReference type="RuleBase" id="RU000363"/>
    </source>
</evidence>
<dbReference type="RefSeq" id="XP_019037391.1">
    <property type="nucleotide sequence ID" value="XM_019180868.1"/>
</dbReference>
<dbReference type="STRING" id="683960.A0A1E3NYN7"/>
<evidence type="ECO:0000313" key="6">
    <source>
        <dbReference type="EMBL" id="ODQ58184.1"/>
    </source>
</evidence>
<feature type="non-terminal residue" evidence="6">
    <location>
        <position position="1"/>
    </location>
</feature>
<dbReference type="OrthoDB" id="417891at2759"/>
<dbReference type="PRINTS" id="PR00081">
    <property type="entry name" value="GDHRDH"/>
</dbReference>
<comment type="similarity">
    <text evidence="1 4">Belongs to the short-chain dehydrogenases/reductases (SDR) family.</text>
</comment>
<keyword evidence="2" id="KW-0521">NADP</keyword>
<dbReference type="InterPro" id="IPR036291">
    <property type="entry name" value="NAD(P)-bd_dom_sf"/>
</dbReference>
<dbReference type="InterPro" id="IPR020904">
    <property type="entry name" value="Sc_DH/Rdtase_CS"/>
</dbReference>
<dbReference type="PROSITE" id="PS00061">
    <property type="entry name" value="ADH_SHORT"/>
    <property type="match status" value="1"/>
</dbReference>
<organism evidence="6 7">
    <name type="scientific">Wickerhamomyces anomalus (strain ATCC 58044 / CBS 1984 / NCYC 433 / NRRL Y-366-8)</name>
    <name type="common">Yeast</name>
    <name type="synonym">Hansenula anomala</name>
    <dbReference type="NCBI Taxonomy" id="683960"/>
    <lineage>
        <taxon>Eukaryota</taxon>
        <taxon>Fungi</taxon>
        <taxon>Dikarya</taxon>
        <taxon>Ascomycota</taxon>
        <taxon>Saccharomycotina</taxon>
        <taxon>Saccharomycetes</taxon>
        <taxon>Phaffomycetales</taxon>
        <taxon>Wickerhamomycetaceae</taxon>
        <taxon>Wickerhamomyces</taxon>
    </lineage>
</organism>
<name>A0A1E3NYN7_WICAA</name>
<dbReference type="InterPro" id="IPR002347">
    <property type="entry name" value="SDR_fam"/>
</dbReference>
<dbReference type="GO" id="GO:0016616">
    <property type="term" value="F:oxidoreductase activity, acting on the CH-OH group of donors, NAD or NADP as acceptor"/>
    <property type="evidence" value="ECO:0007669"/>
    <property type="project" value="TreeGrafter"/>
</dbReference>
<dbReference type="Pfam" id="PF00106">
    <property type="entry name" value="adh_short"/>
    <property type="match status" value="1"/>
</dbReference>
<accession>A0A1E3NYN7</accession>
<dbReference type="PANTHER" id="PTHR42760">
    <property type="entry name" value="SHORT-CHAIN DEHYDROGENASES/REDUCTASES FAMILY MEMBER"/>
    <property type="match status" value="1"/>
</dbReference>
<feature type="domain" description="Ketoreductase" evidence="5">
    <location>
        <begin position="2"/>
        <end position="188"/>
    </location>
</feature>
<keyword evidence="3" id="KW-0560">Oxidoreductase</keyword>
<dbReference type="Proteomes" id="UP000094112">
    <property type="component" value="Unassembled WGS sequence"/>
</dbReference>
<dbReference type="EMBL" id="KV454212">
    <property type="protein sequence ID" value="ODQ58184.1"/>
    <property type="molecule type" value="Genomic_DNA"/>
</dbReference>
<evidence type="ECO:0000256" key="3">
    <source>
        <dbReference type="ARBA" id="ARBA00023002"/>
    </source>
</evidence>
<dbReference type="SMART" id="SM00822">
    <property type="entry name" value="PKS_KR"/>
    <property type="match status" value="1"/>
</dbReference>
<dbReference type="PRINTS" id="PR00080">
    <property type="entry name" value="SDRFAMILY"/>
</dbReference>
<evidence type="ECO:0000256" key="2">
    <source>
        <dbReference type="ARBA" id="ARBA00022857"/>
    </source>
</evidence>
<dbReference type="Gene3D" id="3.40.50.720">
    <property type="entry name" value="NAD(P)-binding Rossmann-like Domain"/>
    <property type="match status" value="1"/>
</dbReference>
<dbReference type="GO" id="GO:0006633">
    <property type="term" value="P:fatty acid biosynthetic process"/>
    <property type="evidence" value="ECO:0007669"/>
    <property type="project" value="TreeGrafter"/>
</dbReference>
<evidence type="ECO:0000256" key="1">
    <source>
        <dbReference type="ARBA" id="ARBA00006484"/>
    </source>
</evidence>
<dbReference type="PANTHER" id="PTHR42760:SF133">
    <property type="entry name" value="3-OXOACYL-[ACYL-CARRIER-PROTEIN] REDUCTASE"/>
    <property type="match status" value="1"/>
</dbReference>
<protein>
    <recommendedName>
        <fullName evidence="5">Ketoreductase domain-containing protein</fullName>
    </recommendedName>
</protein>
<gene>
    <name evidence="6" type="ORF">WICANDRAFT_20360</name>
</gene>
<dbReference type="SUPFAM" id="SSF51735">
    <property type="entry name" value="NAD(P)-binding Rossmann-fold domains"/>
    <property type="match status" value="1"/>
</dbReference>
<dbReference type="AlphaFoldDB" id="A0A1E3NYN7"/>
<dbReference type="GeneID" id="30198114"/>
<reference evidence="6 7" key="1">
    <citation type="journal article" date="2016" name="Proc. Natl. Acad. Sci. U.S.A.">
        <title>Comparative genomics of biotechnologically important yeasts.</title>
        <authorList>
            <person name="Riley R."/>
            <person name="Haridas S."/>
            <person name="Wolfe K.H."/>
            <person name="Lopes M.R."/>
            <person name="Hittinger C.T."/>
            <person name="Goeker M."/>
            <person name="Salamov A.A."/>
            <person name="Wisecaver J.H."/>
            <person name="Long T.M."/>
            <person name="Calvey C.H."/>
            <person name="Aerts A.L."/>
            <person name="Barry K.W."/>
            <person name="Choi C."/>
            <person name="Clum A."/>
            <person name="Coughlan A.Y."/>
            <person name="Deshpande S."/>
            <person name="Douglass A.P."/>
            <person name="Hanson S.J."/>
            <person name="Klenk H.-P."/>
            <person name="LaButti K.M."/>
            <person name="Lapidus A."/>
            <person name="Lindquist E.A."/>
            <person name="Lipzen A.M."/>
            <person name="Meier-Kolthoff J.P."/>
            <person name="Ohm R.A."/>
            <person name="Otillar R.P."/>
            <person name="Pangilinan J.L."/>
            <person name="Peng Y."/>
            <person name="Rokas A."/>
            <person name="Rosa C.A."/>
            <person name="Scheuner C."/>
            <person name="Sibirny A.A."/>
            <person name="Slot J.C."/>
            <person name="Stielow J.B."/>
            <person name="Sun H."/>
            <person name="Kurtzman C.P."/>
            <person name="Blackwell M."/>
            <person name="Grigoriev I.V."/>
            <person name="Jeffries T.W."/>
        </authorList>
    </citation>
    <scope>NUCLEOTIDE SEQUENCE [LARGE SCALE GENOMIC DNA]</scope>
    <source>
        <strain evidence="7">ATCC 58044 / CBS 1984 / NCYC 433 / NRRL Y-366-8</strain>
    </source>
</reference>
<evidence type="ECO:0000313" key="7">
    <source>
        <dbReference type="Proteomes" id="UP000094112"/>
    </source>
</evidence>
<sequence length="234" mass="25089">GQTALITGGSRGLGLHIAKRLSQNGANIILLSRQGDILKHNIKHELSIISNNQQHHYIQCDLSQLDSIGECLSSSNILQKLNILINCAGISQNSLLFSTSSSSIQSIIDTNLTSSIILSQFLMKPLMRNSPSSIINISSVLGLKGFRGTSAYSASKAGLVGFTRALAVEMGSKGLRVNSISPGLIKETEMGQGLKFENVLNKDGVSMESVYQTVEYLLRNQSVTGQNLVVDNGI</sequence>
<dbReference type="GO" id="GO:0048038">
    <property type="term" value="F:quinone binding"/>
    <property type="evidence" value="ECO:0007669"/>
    <property type="project" value="TreeGrafter"/>
</dbReference>